<name>A0ABR2BPG2_9ROSI</name>
<dbReference type="Pfam" id="PF26010">
    <property type="entry name" value="DUF8003"/>
    <property type="match status" value="1"/>
</dbReference>
<keyword evidence="3" id="KW-1185">Reference proteome</keyword>
<proteinExistence type="predicted"/>
<dbReference type="InterPro" id="IPR058316">
    <property type="entry name" value="DUF8003"/>
</dbReference>
<dbReference type="Proteomes" id="UP001472677">
    <property type="component" value="Unassembled WGS sequence"/>
</dbReference>
<protein>
    <recommendedName>
        <fullName evidence="1">DUF8003 domain-containing protein</fullName>
    </recommendedName>
</protein>
<dbReference type="EMBL" id="JBBPBM010000093">
    <property type="protein sequence ID" value="KAK8509058.1"/>
    <property type="molecule type" value="Genomic_DNA"/>
</dbReference>
<evidence type="ECO:0000313" key="3">
    <source>
        <dbReference type="Proteomes" id="UP001472677"/>
    </source>
</evidence>
<sequence length="173" mass="18150">MALQICRVEDINIEGIVTGCVVHFHWVRTVVVHSSGKITTSALVMGSLELSLSSLTVYGSLRADGESFGEVFRKRNRGSISNIGPGGGSGGGGGGWVHFHWSDIPTGDVYQPIASVRGSINTRGGFGRGQSHTGENGTITGKECPLGTFKNVSGSDRVLCHQSPANELPSRGI</sequence>
<comment type="caution">
    <text evidence="2">The sequence shown here is derived from an EMBL/GenBank/DDBJ whole genome shotgun (WGS) entry which is preliminary data.</text>
</comment>
<dbReference type="PANTHER" id="PTHR31513">
    <property type="entry name" value="EPHRIN TYPE-B RECEPTOR"/>
    <property type="match status" value="1"/>
</dbReference>
<evidence type="ECO:0000259" key="1">
    <source>
        <dbReference type="Pfam" id="PF26010"/>
    </source>
</evidence>
<evidence type="ECO:0000313" key="2">
    <source>
        <dbReference type="EMBL" id="KAK8509058.1"/>
    </source>
</evidence>
<feature type="domain" description="DUF8003" evidence="1">
    <location>
        <begin position="134"/>
        <end position="171"/>
    </location>
</feature>
<organism evidence="2 3">
    <name type="scientific">Hibiscus sabdariffa</name>
    <name type="common">roselle</name>
    <dbReference type="NCBI Taxonomy" id="183260"/>
    <lineage>
        <taxon>Eukaryota</taxon>
        <taxon>Viridiplantae</taxon>
        <taxon>Streptophyta</taxon>
        <taxon>Embryophyta</taxon>
        <taxon>Tracheophyta</taxon>
        <taxon>Spermatophyta</taxon>
        <taxon>Magnoliopsida</taxon>
        <taxon>eudicotyledons</taxon>
        <taxon>Gunneridae</taxon>
        <taxon>Pentapetalae</taxon>
        <taxon>rosids</taxon>
        <taxon>malvids</taxon>
        <taxon>Malvales</taxon>
        <taxon>Malvaceae</taxon>
        <taxon>Malvoideae</taxon>
        <taxon>Hibiscus</taxon>
    </lineage>
</organism>
<dbReference type="PANTHER" id="PTHR31513:SF10">
    <property type="entry name" value="TYROSINE-PROTEIN KINASE EPHRIN TYPE A_B RECEPTOR-LIKE DOMAIN-CONTAINING PROTEIN"/>
    <property type="match status" value="1"/>
</dbReference>
<accession>A0ABR2BPG2</accession>
<reference evidence="2 3" key="1">
    <citation type="journal article" date="2024" name="G3 (Bethesda)">
        <title>Genome assembly of Hibiscus sabdariffa L. provides insights into metabolisms of medicinal natural products.</title>
        <authorList>
            <person name="Kim T."/>
        </authorList>
    </citation>
    <scope>NUCLEOTIDE SEQUENCE [LARGE SCALE GENOMIC DNA]</scope>
    <source>
        <strain evidence="2">TK-2024</strain>
        <tissue evidence="2">Old leaves</tissue>
    </source>
</reference>
<gene>
    <name evidence="2" type="ORF">V6N12_018147</name>
</gene>